<feature type="binding site" evidence="2">
    <location>
        <position position="165"/>
    </location>
    <ligand>
        <name>Mn(2+)</name>
        <dbReference type="ChEBI" id="CHEBI:29035"/>
        <label>2</label>
    </ligand>
</feature>
<dbReference type="RefSeq" id="WP_090243389.1">
    <property type="nucleotide sequence ID" value="NZ_FNOU01000003.1"/>
</dbReference>
<dbReference type="GO" id="GO:0046872">
    <property type="term" value="F:metal ion binding"/>
    <property type="evidence" value="ECO:0007669"/>
    <property type="project" value="UniProtKB-KW"/>
</dbReference>
<keyword evidence="5" id="KW-1185">Reference proteome</keyword>
<dbReference type="InterPro" id="IPR017439">
    <property type="entry name" value="Amidohydrolase"/>
</dbReference>
<dbReference type="OrthoDB" id="9776731at2"/>
<dbReference type="Pfam" id="PF07687">
    <property type="entry name" value="M20_dimer"/>
    <property type="match status" value="1"/>
</dbReference>
<accession>A0A1H3CIR5</accession>
<proteinExistence type="predicted"/>
<dbReference type="STRING" id="1528.SAMN04488579_103116"/>
<reference evidence="5" key="1">
    <citation type="submission" date="2016-10" db="EMBL/GenBank/DDBJ databases">
        <authorList>
            <person name="Varghese N."/>
            <person name="Submissions S."/>
        </authorList>
    </citation>
    <scope>NUCLEOTIDE SEQUENCE [LARGE SCALE GENOMIC DNA]</scope>
    <source>
        <strain evidence="5">VPI 5359</strain>
    </source>
</reference>
<name>A0A1H3CIR5_EUBBA</name>
<dbReference type="InterPro" id="IPR011650">
    <property type="entry name" value="Peptidase_M20_dimer"/>
</dbReference>
<sequence>MTFKNQMRIEEEKQIREFKDWMHAHPELSNGEYEVTRRIGDIMAALPGVEILDLPVDTGIVARLSGRGDGPTIGLRCDIDAIPQTEEWESPHCSTVPGVMHACGHDFHTAALLGAALVLSRRRTELSGDVIFLFQRAEETTTGAQSMLEAGLLEQTRPDYFFGLHNWPGVPAGKVIVKEGALMAAKVNFVITVTGRGGHGSMPHLCVDPIVCAAAMVQGLQTIVSRNTDPMDHLICSVNAIQGGSMDNLVVDQVQMAATIRSLSAPAMARARSRVEAIVASTAAAYECTAEIQYKEDIPLADNSPEMTALARKAARSVVDEADIVSVTPTLASEDFAMIMARVPSFLFWFGSGALDGNCPALHHPRFHTNDDALAVAASVLVQAALTAQKEK</sequence>
<dbReference type="PANTHER" id="PTHR11014">
    <property type="entry name" value="PEPTIDASE M20 FAMILY MEMBER"/>
    <property type="match status" value="1"/>
</dbReference>
<keyword evidence="2" id="KW-0464">Manganese</keyword>
<comment type="cofactor">
    <cofactor evidence="2">
        <name>Mn(2+)</name>
        <dbReference type="ChEBI" id="CHEBI:29035"/>
    </cofactor>
    <text evidence="2">The Mn(2+) ion enhances activity.</text>
</comment>
<dbReference type="InterPro" id="IPR036264">
    <property type="entry name" value="Bact_exopeptidase_dim_dom"/>
</dbReference>
<evidence type="ECO:0000256" key="2">
    <source>
        <dbReference type="PIRSR" id="PIRSR005962-1"/>
    </source>
</evidence>
<evidence type="ECO:0000259" key="3">
    <source>
        <dbReference type="Pfam" id="PF07687"/>
    </source>
</evidence>
<dbReference type="PIRSF" id="PIRSF005962">
    <property type="entry name" value="Pept_M20D_amidohydro"/>
    <property type="match status" value="1"/>
</dbReference>
<dbReference type="InterPro" id="IPR002933">
    <property type="entry name" value="Peptidase_M20"/>
</dbReference>
<keyword evidence="1 4" id="KW-0378">Hydrolase</keyword>
<protein>
    <submittedName>
        <fullName evidence="4">Hippurate hydrolase</fullName>
    </submittedName>
</protein>
<dbReference type="Gene3D" id="3.40.630.10">
    <property type="entry name" value="Zn peptidases"/>
    <property type="match status" value="1"/>
</dbReference>
<feature type="domain" description="Peptidase M20 dimerisation" evidence="3">
    <location>
        <begin position="188"/>
        <end position="286"/>
    </location>
</feature>
<dbReference type="Proteomes" id="UP000199652">
    <property type="component" value="Unassembled WGS sequence"/>
</dbReference>
<dbReference type="Gene3D" id="3.30.70.360">
    <property type="match status" value="1"/>
</dbReference>
<evidence type="ECO:0000313" key="5">
    <source>
        <dbReference type="Proteomes" id="UP000199652"/>
    </source>
</evidence>
<dbReference type="SUPFAM" id="SSF55031">
    <property type="entry name" value="Bacterial exopeptidase dimerisation domain"/>
    <property type="match status" value="1"/>
</dbReference>
<feature type="binding site" evidence="2">
    <location>
        <position position="139"/>
    </location>
    <ligand>
        <name>Mn(2+)</name>
        <dbReference type="ChEBI" id="CHEBI:29035"/>
        <label>2</label>
    </ligand>
</feature>
<dbReference type="CDD" id="cd03886">
    <property type="entry name" value="M20_Acy1"/>
    <property type="match status" value="1"/>
</dbReference>
<feature type="binding site" evidence="2">
    <location>
        <position position="105"/>
    </location>
    <ligand>
        <name>Mn(2+)</name>
        <dbReference type="ChEBI" id="CHEBI:29035"/>
        <label>2</label>
    </ligand>
</feature>
<evidence type="ECO:0000256" key="1">
    <source>
        <dbReference type="ARBA" id="ARBA00022801"/>
    </source>
</evidence>
<dbReference type="GO" id="GO:0050118">
    <property type="term" value="F:N-acetyldiaminopimelate deacetylase activity"/>
    <property type="evidence" value="ECO:0007669"/>
    <property type="project" value="UniProtKB-ARBA"/>
</dbReference>
<feature type="binding site" evidence="2">
    <location>
        <position position="363"/>
    </location>
    <ligand>
        <name>Mn(2+)</name>
        <dbReference type="ChEBI" id="CHEBI:29035"/>
        <label>2</label>
    </ligand>
</feature>
<dbReference type="Pfam" id="PF01546">
    <property type="entry name" value="Peptidase_M20"/>
    <property type="match status" value="1"/>
</dbReference>
<dbReference type="FunFam" id="3.30.70.360:FF:000001">
    <property type="entry name" value="N-acetyldiaminopimelate deacetylase"/>
    <property type="match status" value="1"/>
</dbReference>
<dbReference type="NCBIfam" id="TIGR01891">
    <property type="entry name" value="amidohydrolases"/>
    <property type="match status" value="1"/>
</dbReference>
<dbReference type="SUPFAM" id="SSF53187">
    <property type="entry name" value="Zn-dependent exopeptidases"/>
    <property type="match status" value="1"/>
</dbReference>
<keyword evidence="2" id="KW-0479">Metal-binding</keyword>
<organism evidence="4 5">
    <name type="scientific">Eubacterium barkeri</name>
    <name type="common">Clostridium barkeri</name>
    <dbReference type="NCBI Taxonomy" id="1528"/>
    <lineage>
        <taxon>Bacteria</taxon>
        <taxon>Bacillati</taxon>
        <taxon>Bacillota</taxon>
        <taxon>Clostridia</taxon>
        <taxon>Eubacteriales</taxon>
        <taxon>Eubacteriaceae</taxon>
        <taxon>Eubacterium</taxon>
    </lineage>
</organism>
<dbReference type="EMBL" id="FNOU01000003">
    <property type="protein sequence ID" value="SDX53966.1"/>
    <property type="molecule type" value="Genomic_DNA"/>
</dbReference>
<dbReference type="AlphaFoldDB" id="A0A1H3CIR5"/>
<feature type="binding site" evidence="2">
    <location>
        <position position="103"/>
    </location>
    <ligand>
        <name>Mn(2+)</name>
        <dbReference type="ChEBI" id="CHEBI:29035"/>
        <label>2</label>
    </ligand>
</feature>
<dbReference type="GO" id="GO:0019877">
    <property type="term" value="P:diaminopimelate biosynthetic process"/>
    <property type="evidence" value="ECO:0007669"/>
    <property type="project" value="UniProtKB-ARBA"/>
</dbReference>
<gene>
    <name evidence="4" type="ORF">SAMN04488579_103116</name>
</gene>
<dbReference type="PANTHER" id="PTHR11014:SF63">
    <property type="entry name" value="METALLOPEPTIDASE, PUTATIVE (AFU_ORTHOLOGUE AFUA_6G09600)-RELATED"/>
    <property type="match status" value="1"/>
</dbReference>
<evidence type="ECO:0000313" key="4">
    <source>
        <dbReference type="EMBL" id="SDX53966.1"/>
    </source>
</evidence>